<dbReference type="RefSeq" id="WP_208234788.1">
    <property type="nucleotide sequence ID" value="NZ_JAGEVG010000020.1"/>
</dbReference>
<evidence type="ECO:0000313" key="1">
    <source>
        <dbReference type="EMBL" id="MBO3099679.1"/>
    </source>
</evidence>
<dbReference type="Proteomes" id="UP000681315">
    <property type="component" value="Unassembled WGS sequence"/>
</dbReference>
<protein>
    <recommendedName>
        <fullName evidence="3">Lipoprotein</fullName>
    </recommendedName>
</protein>
<name>A0ABS3SVF4_9FLAO</name>
<dbReference type="EMBL" id="JAGEVG010000020">
    <property type="protein sequence ID" value="MBO3099679.1"/>
    <property type="molecule type" value="Genomic_DNA"/>
</dbReference>
<organism evidence="1 2">
    <name type="scientific">Gelidibacter pelagius</name>
    <dbReference type="NCBI Taxonomy" id="2819985"/>
    <lineage>
        <taxon>Bacteria</taxon>
        <taxon>Pseudomonadati</taxon>
        <taxon>Bacteroidota</taxon>
        <taxon>Flavobacteriia</taxon>
        <taxon>Flavobacteriales</taxon>
        <taxon>Flavobacteriaceae</taxon>
        <taxon>Gelidibacter</taxon>
    </lineage>
</organism>
<keyword evidence="2" id="KW-1185">Reference proteome</keyword>
<dbReference type="PROSITE" id="PS51257">
    <property type="entry name" value="PROKAR_LIPOPROTEIN"/>
    <property type="match status" value="1"/>
</dbReference>
<accession>A0ABS3SVF4</accession>
<gene>
    <name evidence="1" type="ORF">J4051_15470</name>
</gene>
<reference evidence="1 2" key="1">
    <citation type="submission" date="2021-03" db="EMBL/GenBank/DDBJ databases">
        <title>Gelidibacter sp. nov., isolated from costal sediment.</title>
        <authorList>
            <person name="Lun K.-Y."/>
        </authorList>
    </citation>
    <scope>NUCLEOTIDE SEQUENCE [LARGE SCALE GENOMIC DNA]</scope>
    <source>
        <strain evidence="1 2">DF109</strain>
    </source>
</reference>
<sequence length="176" mass="19768">MMFKIRHLWLILGVLGMLLLSCKDTSEHKGATDQTTKTKDKSDAYASIHLDDGSTIDLDVRRQSGKVSSSTSLTANLSDYGLIVMLRLKTHDQPIKEKDYTNPEADMTIKNVTKDGPLDEEYRSYYYTDADGKEGSTKITITELSEDHSEGSFSGTLYSKSHRKMTVEGKFNTKKK</sequence>
<proteinExistence type="predicted"/>
<evidence type="ECO:0008006" key="3">
    <source>
        <dbReference type="Google" id="ProtNLM"/>
    </source>
</evidence>
<evidence type="ECO:0000313" key="2">
    <source>
        <dbReference type="Proteomes" id="UP000681315"/>
    </source>
</evidence>
<comment type="caution">
    <text evidence="1">The sequence shown here is derived from an EMBL/GenBank/DDBJ whole genome shotgun (WGS) entry which is preliminary data.</text>
</comment>